<organism evidence="2 3">
    <name type="scientific">Vicugna pacos</name>
    <name type="common">Alpaca</name>
    <name type="synonym">Lama pacos</name>
    <dbReference type="NCBI Taxonomy" id="30538"/>
    <lineage>
        <taxon>Eukaryota</taxon>
        <taxon>Metazoa</taxon>
        <taxon>Chordata</taxon>
        <taxon>Craniata</taxon>
        <taxon>Vertebrata</taxon>
        <taxon>Euteleostomi</taxon>
        <taxon>Mammalia</taxon>
        <taxon>Eutheria</taxon>
        <taxon>Laurasiatheria</taxon>
        <taxon>Artiodactyla</taxon>
        <taxon>Tylopoda</taxon>
        <taxon>Camelidae</taxon>
        <taxon>Vicugna</taxon>
    </lineage>
</organism>
<feature type="region of interest" description="Disordered" evidence="1">
    <location>
        <begin position="145"/>
        <end position="228"/>
    </location>
</feature>
<sequence length="344" mass="37388">MLADWEFLPSSESGIYSLSRERERRSWALRRPVPGLASDRRGGGKVVSDSVARVLERTGREGQRWERKPHPPGQKPEGGRGRRPLGLGGARPTRFSVGRKEHRTTHGEEEGRHPGLGKLRTLEAGEGSSARPHGRERVPITAAALAGLGTRRRRRRSLPANVPLTKRRRRQRRPGPSRDLGVTAKEEPPHVSGARLLSPPTERVASSSHPTAATTPTGRGQQRHGVGRHADGANKFLELLLGVIRNVLPTASRTPTSVARWRAVMTSQGTTGHSPAAAFSSSCDVVQPLRATQASQTFCEDYDSQPAAQQRHPPPHPFPRGFIDGASVTSAVEKLRGKANRASV</sequence>
<feature type="compositionally biased region" description="Basic and acidic residues" evidence="1">
    <location>
        <begin position="54"/>
        <end position="69"/>
    </location>
</feature>
<feature type="region of interest" description="Disordered" evidence="1">
    <location>
        <begin position="303"/>
        <end position="324"/>
    </location>
</feature>
<keyword evidence="2" id="KW-1185">Reference proteome</keyword>
<dbReference type="GeneID" id="140696227"/>
<name>A0ABM5D753_VICPA</name>
<evidence type="ECO:0000313" key="2">
    <source>
        <dbReference type="Proteomes" id="UP001652581"/>
    </source>
</evidence>
<gene>
    <name evidence="3" type="primary">LOC140696227</name>
</gene>
<protein>
    <submittedName>
        <fullName evidence="3">Uncharacterized protein</fullName>
    </submittedName>
</protein>
<evidence type="ECO:0000313" key="3">
    <source>
        <dbReference type="RefSeq" id="XP_072816743.1"/>
    </source>
</evidence>
<dbReference type="Proteomes" id="UP001652581">
    <property type="component" value="Chromosome 4"/>
</dbReference>
<dbReference type="RefSeq" id="XP_072816743.1">
    <property type="nucleotide sequence ID" value="XM_072960642.1"/>
</dbReference>
<evidence type="ECO:0000256" key="1">
    <source>
        <dbReference type="SAM" id="MobiDB-lite"/>
    </source>
</evidence>
<accession>A0ABM5D753</accession>
<reference evidence="3" key="1">
    <citation type="submission" date="2025-08" db="UniProtKB">
        <authorList>
            <consortium name="RefSeq"/>
        </authorList>
    </citation>
    <scope>IDENTIFICATION</scope>
</reference>
<feature type="compositionally biased region" description="Basic residues" evidence="1">
    <location>
        <begin position="165"/>
        <end position="175"/>
    </location>
</feature>
<proteinExistence type="predicted"/>
<feature type="compositionally biased region" description="Low complexity" evidence="1">
    <location>
        <begin position="205"/>
        <end position="220"/>
    </location>
</feature>
<feature type="compositionally biased region" description="Basic and acidic residues" evidence="1">
    <location>
        <begin position="104"/>
        <end position="113"/>
    </location>
</feature>
<feature type="region of interest" description="Disordered" evidence="1">
    <location>
        <begin position="33"/>
        <end position="119"/>
    </location>
</feature>